<comment type="similarity">
    <text evidence="1">Belongs to the isochorismatase family.</text>
</comment>
<dbReference type="Proteomes" id="UP000009138">
    <property type="component" value="Unassembled WGS sequence"/>
</dbReference>
<gene>
    <name evidence="9" type="ORF">RO3G_09883</name>
</gene>
<evidence type="ECO:0000313" key="9">
    <source>
        <dbReference type="EMBL" id="EIE85173.1"/>
    </source>
</evidence>
<dbReference type="GO" id="GO:0019363">
    <property type="term" value="P:pyridine nucleotide biosynthetic process"/>
    <property type="evidence" value="ECO:0007669"/>
    <property type="project" value="UniProtKB-KW"/>
</dbReference>
<dbReference type="InterPro" id="IPR052347">
    <property type="entry name" value="Isochorismatase_Nicotinamidase"/>
</dbReference>
<evidence type="ECO:0000256" key="3">
    <source>
        <dbReference type="ARBA" id="ARBA00022723"/>
    </source>
</evidence>
<dbReference type="SUPFAM" id="SSF52499">
    <property type="entry name" value="Isochorismatase-like hydrolases"/>
    <property type="match status" value="1"/>
</dbReference>
<organism evidence="9 10">
    <name type="scientific">Rhizopus delemar (strain RA 99-880 / ATCC MYA-4621 / FGSC 9543 / NRRL 43880)</name>
    <name type="common">Mucormycosis agent</name>
    <name type="synonym">Rhizopus arrhizus var. delemar</name>
    <dbReference type="NCBI Taxonomy" id="246409"/>
    <lineage>
        <taxon>Eukaryota</taxon>
        <taxon>Fungi</taxon>
        <taxon>Fungi incertae sedis</taxon>
        <taxon>Mucoromycota</taxon>
        <taxon>Mucoromycotina</taxon>
        <taxon>Mucoromycetes</taxon>
        <taxon>Mucorales</taxon>
        <taxon>Mucorineae</taxon>
        <taxon>Rhizopodaceae</taxon>
        <taxon>Rhizopus</taxon>
    </lineage>
</organism>
<keyword evidence="2" id="KW-0662">Pyridine nucleotide biosynthesis</keyword>
<dbReference type="InterPro" id="IPR036380">
    <property type="entry name" value="Isochorismatase-like_sf"/>
</dbReference>
<dbReference type="VEuPathDB" id="FungiDB:RO3G_09883"/>
<dbReference type="Gene3D" id="3.40.50.850">
    <property type="entry name" value="Isochorismatase-like"/>
    <property type="match status" value="2"/>
</dbReference>
<feature type="domain" description="Isochorismatase-like" evidence="8">
    <location>
        <begin position="5"/>
        <end position="67"/>
    </location>
</feature>
<evidence type="ECO:0000256" key="7">
    <source>
        <dbReference type="ARBA" id="ARBA00043224"/>
    </source>
</evidence>
<dbReference type="EMBL" id="CH476738">
    <property type="protein sequence ID" value="EIE85173.1"/>
    <property type="molecule type" value="Genomic_DNA"/>
</dbReference>
<reference evidence="9 10" key="1">
    <citation type="journal article" date="2009" name="PLoS Genet.">
        <title>Genomic analysis of the basal lineage fungus Rhizopus oryzae reveals a whole-genome duplication.</title>
        <authorList>
            <person name="Ma L.-J."/>
            <person name="Ibrahim A.S."/>
            <person name="Skory C."/>
            <person name="Grabherr M.G."/>
            <person name="Burger G."/>
            <person name="Butler M."/>
            <person name="Elias M."/>
            <person name="Idnurm A."/>
            <person name="Lang B.F."/>
            <person name="Sone T."/>
            <person name="Abe A."/>
            <person name="Calvo S.E."/>
            <person name="Corrochano L.M."/>
            <person name="Engels R."/>
            <person name="Fu J."/>
            <person name="Hansberg W."/>
            <person name="Kim J.-M."/>
            <person name="Kodira C.D."/>
            <person name="Koehrsen M.J."/>
            <person name="Liu B."/>
            <person name="Miranda-Saavedra D."/>
            <person name="O'Leary S."/>
            <person name="Ortiz-Castellanos L."/>
            <person name="Poulter R."/>
            <person name="Rodriguez-Romero J."/>
            <person name="Ruiz-Herrera J."/>
            <person name="Shen Y.-Q."/>
            <person name="Zeng Q."/>
            <person name="Galagan J."/>
            <person name="Birren B.W."/>
            <person name="Cuomo C.A."/>
            <person name="Wickes B.L."/>
        </authorList>
    </citation>
    <scope>NUCLEOTIDE SEQUENCE [LARGE SCALE GENOMIC DNA]</scope>
    <source>
        <strain evidence="10">RA 99-880 / ATCC MYA-4621 / FGSC 9543 / NRRL 43880</strain>
    </source>
</reference>
<dbReference type="InterPro" id="IPR000868">
    <property type="entry name" value="Isochorismatase-like_dom"/>
</dbReference>
<evidence type="ECO:0000256" key="5">
    <source>
        <dbReference type="ARBA" id="ARBA00037900"/>
    </source>
</evidence>
<sequence length="142" mass="15842">MSEKTALILVDIQNDFLEGGSLAVPDSLSIIEPVNELIRYIKSKNGFVVATQDWHPQNHVSFASNHKNKNVFDQVQIEYEVVGLAADYCVKFTCLDAIKFGFKTVLIKEGTKAVDQNNLTSTFELLKSKGVLIHSLSDVFNH</sequence>
<dbReference type="PANTHER" id="PTHR11080">
    <property type="entry name" value="PYRAZINAMIDASE/NICOTINAMIDASE"/>
    <property type="match status" value="1"/>
</dbReference>
<name>I1C9P3_RHIO9</name>
<proteinExistence type="inferred from homology"/>
<dbReference type="STRING" id="246409.I1C9P3"/>
<dbReference type="AlphaFoldDB" id="I1C9P3"/>
<protein>
    <recommendedName>
        <fullName evidence="6">nicotinamidase</fullName>
        <ecNumber evidence="6">3.5.1.19</ecNumber>
    </recommendedName>
    <alternativeName>
        <fullName evidence="7">Nicotinamide deamidase</fullName>
    </alternativeName>
</protein>
<dbReference type="InParanoid" id="I1C9P3"/>
<keyword evidence="4" id="KW-0378">Hydrolase</keyword>
<dbReference type="OrthoDB" id="1739143at2759"/>
<evidence type="ECO:0000256" key="1">
    <source>
        <dbReference type="ARBA" id="ARBA00006336"/>
    </source>
</evidence>
<dbReference type="PANTHER" id="PTHR11080:SF2">
    <property type="entry name" value="LD05707P"/>
    <property type="match status" value="1"/>
</dbReference>
<dbReference type="RefSeq" id="XP_067520569.1">
    <property type="nucleotide sequence ID" value="XM_067664468.1"/>
</dbReference>
<dbReference type="Pfam" id="PF00857">
    <property type="entry name" value="Isochorismatase"/>
    <property type="match status" value="1"/>
</dbReference>
<evidence type="ECO:0000259" key="8">
    <source>
        <dbReference type="Pfam" id="PF00857"/>
    </source>
</evidence>
<evidence type="ECO:0000256" key="6">
    <source>
        <dbReference type="ARBA" id="ARBA00039017"/>
    </source>
</evidence>
<accession>I1C9P3</accession>
<dbReference type="EC" id="3.5.1.19" evidence="6"/>
<dbReference type="GO" id="GO:0046872">
    <property type="term" value="F:metal ion binding"/>
    <property type="evidence" value="ECO:0007669"/>
    <property type="project" value="UniProtKB-KW"/>
</dbReference>
<dbReference type="eggNOG" id="KOG4003">
    <property type="taxonomic scope" value="Eukaryota"/>
</dbReference>
<evidence type="ECO:0000313" key="10">
    <source>
        <dbReference type="Proteomes" id="UP000009138"/>
    </source>
</evidence>
<keyword evidence="10" id="KW-1185">Reference proteome</keyword>
<dbReference type="GeneID" id="93616849"/>
<keyword evidence="3" id="KW-0479">Metal-binding</keyword>
<comment type="pathway">
    <text evidence="5">Cofactor biosynthesis; nicotinate biosynthesis; nicotinate from nicotinamide: step 1/1.</text>
</comment>
<evidence type="ECO:0000256" key="2">
    <source>
        <dbReference type="ARBA" id="ARBA00022642"/>
    </source>
</evidence>
<evidence type="ECO:0000256" key="4">
    <source>
        <dbReference type="ARBA" id="ARBA00022801"/>
    </source>
</evidence>
<dbReference type="GO" id="GO:0008936">
    <property type="term" value="F:nicotinamidase activity"/>
    <property type="evidence" value="ECO:0007669"/>
    <property type="project" value="UniProtKB-EC"/>
</dbReference>